<gene>
    <name evidence="2" type="ORF">AFR_08290</name>
</gene>
<dbReference type="eggNOG" id="ENOG5030WHE">
    <property type="taxonomic scope" value="Bacteria"/>
</dbReference>
<keyword evidence="3" id="KW-1185">Reference proteome</keyword>
<dbReference type="EMBL" id="CP006272">
    <property type="protein sequence ID" value="AGZ39947.1"/>
    <property type="molecule type" value="Genomic_DNA"/>
</dbReference>
<proteinExistence type="predicted"/>
<dbReference type="Pfam" id="PF19873">
    <property type="entry name" value="DUF6346"/>
    <property type="match status" value="1"/>
</dbReference>
<dbReference type="InterPro" id="IPR045927">
    <property type="entry name" value="DUF6346"/>
</dbReference>
<keyword evidence="1" id="KW-0812">Transmembrane</keyword>
<dbReference type="OrthoDB" id="3629791at2"/>
<keyword evidence="1" id="KW-0472">Membrane</keyword>
<protein>
    <submittedName>
        <fullName evidence="2">Uncharacterized protein</fullName>
    </submittedName>
</protein>
<dbReference type="HOGENOM" id="CLU_121292_0_0_11"/>
<dbReference type="AlphaFoldDB" id="U5VT07"/>
<evidence type="ECO:0000256" key="1">
    <source>
        <dbReference type="SAM" id="Phobius"/>
    </source>
</evidence>
<keyword evidence="1" id="KW-1133">Transmembrane helix</keyword>
<feature type="transmembrane region" description="Helical" evidence="1">
    <location>
        <begin position="54"/>
        <end position="77"/>
    </location>
</feature>
<dbReference type="Proteomes" id="UP000017746">
    <property type="component" value="Chromosome"/>
</dbReference>
<organism evidence="2 3">
    <name type="scientific">Actinoplanes friuliensis DSM 7358</name>
    <dbReference type="NCBI Taxonomy" id="1246995"/>
    <lineage>
        <taxon>Bacteria</taxon>
        <taxon>Bacillati</taxon>
        <taxon>Actinomycetota</taxon>
        <taxon>Actinomycetes</taxon>
        <taxon>Micromonosporales</taxon>
        <taxon>Micromonosporaceae</taxon>
        <taxon>Actinoplanes</taxon>
    </lineage>
</organism>
<sequence>MTEENHAAYRKRRRAELLAEAEADVTRTRAAKQEPAVEVSPVVDARRNKWLTNLFGIVILLALSFVLIATATTVGRFTGHDFADARRTGTTATVEDCERRGPISLFGFGYYDQCTVTIAWNGSPSLRALIDKPGFFNGEAPGITFCHY</sequence>
<accession>U5VT07</accession>
<name>U5VT07_9ACTN</name>
<dbReference type="RefSeq" id="WP_023359478.1">
    <property type="nucleotide sequence ID" value="NC_022657.1"/>
</dbReference>
<evidence type="ECO:0000313" key="3">
    <source>
        <dbReference type="Proteomes" id="UP000017746"/>
    </source>
</evidence>
<dbReference type="KEGG" id="afs:AFR_08290"/>
<evidence type="ECO:0000313" key="2">
    <source>
        <dbReference type="EMBL" id="AGZ39947.1"/>
    </source>
</evidence>
<reference evidence="2 3" key="1">
    <citation type="journal article" date="2014" name="J. Biotechnol.">
        <title>Complete genome sequence of the actinobacterium Actinoplanes friuliensis HAG 010964, producer of the lipopeptide antibiotic friulimycin.</title>
        <authorList>
            <person name="Ruckert C."/>
            <person name="Szczepanowski R."/>
            <person name="Albersmeier A."/>
            <person name="Goesmann A."/>
            <person name="Fischer N."/>
            <person name="Steinkamper A."/>
            <person name="Puhler A."/>
            <person name="Biener R."/>
            <person name="Schwartz D."/>
            <person name="Kalinowski J."/>
        </authorList>
    </citation>
    <scope>NUCLEOTIDE SEQUENCE [LARGE SCALE GENOMIC DNA]</scope>
    <source>
        <strain evidence="2 3">DSM 7358</strain>
    </source>
</reference>